<proteinExistence type="predicted"/>
<dbReference type="EMBL" id="DF144890">
    <property type="protein sequence ID" value="GAA57607.1"/>
    <property type="molecule type" value="Genomic_DNA"/>
</dbReference>
<dbReference type="AlphaFoldDB" id="G7YXC7"/>
<evidence type="ECO:0000313" key="2">
    <source>
        <dbReference type="Proteomes" id="UP000008909"/>
    </source>
</evidence>
<accession>G7YXC7</accession>
<keyword evidence="2" id="KW-1185">Reference proteome</keyword>
<evidence type="ECO:0000313" key="1">
    <source>
        <dbReference type="EMBL" id="GAA57607.1"/>
    </source>
</evidence>
<reference evidence="1" key="1">
    <citation type="journal article" date="2011" name="Genome Biol.">
        <title>The draft genome of the carcinogenic human liver fluke Clonorchis sinensis.</title>
        <authorList>
            <person name="Wang X."/>
            <person name="Chen W."/>
            <person name="Huang Y."/>
            <person name="Sun J."/>
            <person name="Men J."/>
            <person name="Liu H."/>
            <person name="Luo F."/>
            <person name="Guo L."/>
            <person name="Lv X."/>
            <person name="Deng C."/>
            <person name="Zhou C."/>
            <person name="Fan Y."/>
            <person name="Li X."/>
            <person name="Huang L."/>
            <person name="Hu Y."/>
            <person name="Liang C."/>
            <person name="Hu X."/>
            <person name="Xu J."/>
            <person name="Yu X."/>
        </authorList>
    </citation>
    <scope>NUCLEOTIDE SEQUENCE [LARGE SCALE GENOMIC DNA]</scope>
    <source>
        <strain evidence="1">Henan</strain>
    </source>
</reference>
<dbReference type="Proteomes" id="UP000008909">
    <property type="component" value="Unassembled WGS sequence"/>
</dbReference>
<name>G7YXC7_CLOSI</name>
<protein>
    <submittedName>
        <fullName evidence="1">Uncharacterized protein</fullName>
    </submittedName>
</protein>
<reference key="2">
    <citation type="submission" date="2011-10" db="EMBL/GenBank/DDBJ databases">
        <title>The genome and transcriptome sequence of Clonorchis sinensis provide insights into the carcinogenic liver fluke.</title>
        <authorList>
            <person name="Wang X."/>
            <person name="Huang Y."/>
            <person name="Chen W."/>
            <person name="Liu H."/>
            <person name="Guo L."/>
            <person name="Chen Y."/>
            <person name="Luo F."/>
            <person name="Zhou W."/>
            <person name="Sun J."/>
            <person name="Mao Q."/>
            <person name="Liang P."/>
            <person name="Zhou C."/>
            <person name="Tian Y."/>
            <person name="Men J."/>
            <person name="Lv X."/>
            <person name="Huang L."/>
            <person name="Zhou J."/>
            <person name="Hu Y."/>
            <person name="Li R."/>
            <person name="Zhang F."/>
            <person name="Lei H."/>
            <person name="Li X."/>
            <person name="Hu X."/>
            <person name="Liang C."/>
            <person name="Xu J."/>
            <person name="Wu Z."/>
            <person name="Yu X."/>
        </authorList>
    </citation>
    <scope>NUCLEOTIDE SEQUENCE</scope>
    <source>
        <strain>Henan</strain>
    </source>
</reference>
<sequence length="366" mass="41611">MALIHKANRTPYTDLNLWKRQAKIVAENQASQTWTKIHRDVRVLTHVYHKSRCRGRVQTTDLPLRTLVIPGLDALIAVIDTTWSVMYIPKDPQLDQKNTPDIGLASAYLCYFPWPTQKLRSSLNCTSQPNHLKNEDHYGAVQKPKYVSAMTARHCHTRFDSTHATNLLLLVFVPSRSLGQLPATMSNLTLHSVCKLMIMPGAQIWRIGAVLWVHVPHSSAKYYGYDGLRANHQNRYGSRDTVIAEPYLGPWTAPYMNTLGRRIRLSHIVEALFSPDRINTGLVSTMGGKDKMPDIRYENAEYRSLSRMVNLSAPSHPFTAALVKRSTYYGKCSVTRRRPMLFARIDGNFSMVGVVVDFESKRFQPT</sequence>
<gene>
    <name evidence="1" type="ORF">CLF_112964</name>
</gene>
<organism evidence="1 2">
    <name type="scientific">Clonorchis sinensis</name>
    <name type="common">Chinese liver fluke</name>
    <dbReference type="NCBI Taxonomy" id="79923"/>
    <lineage>
        <taxon>Eukaryota</taxon>
        <taxon>Metazoa</taxon>
        <taxon>Spiralia</taxon>
        <taxon>Lophotrochozoa</taxon>
        <taxon>Platyhelminthes</taxon>
        <taxon>Trematoda</taxon>
        <taxon>Digenea</taxon>
        <taxon>Opisthorchiida</taxon>
        <taxon>Opisthorchiata</taxon>
        <taxon>Opisthorchiidae</taxon>
        <taxon>Clonorchis</taxon>
    </lineage>
</organism>